<dbReference type="AlphaFoldDB" id="A0AAW0J775"/>
<keyword evidence="2" id="KW-1185">Reference proteome</keyword>
<reference evidence="1 2" key="1">
    <citation type="journal article" date="2023" name="bioRxiv">
        <title>Conserved and derived expression patterns and positive selection on dental genes reveal complex evolutionary context of ever-growing rodent molars.</title>
        <authorList>
            <person name="Calamari Z.T."/>
            <person name="Song A."/>
            <person name="Cohen E."/>
            <person name="Akter M."/>
            <person name="Roy R.D."/>
            <person name="Hallikas O."/>
            <person name="Christensen M.M."/>
            <person name="Li P."/>
            <person name="Marangoni P."/>
            <person name="Jernvall J."/>
            <person name="Klein O.D."/>
        </authorList>
    </citation>
    <scope>NUCLEOTIDE SEQUENCE [LARGE SCALE GENOMIC DNA]</scope>
    <source>
        <strain evidence="1">V071</strain>
    </source>
</reference>
<accession>A0AAW0J775</accession>
<gene>
    <name evidence="1" type="ORF">U0070_001972</name>
</gene>
<evidence type="ECO:0000313" key="2">
    <source>
        <dbReference type="Proteomes" id="UP001488838"/>
    </source>
</evidence>
<protein>
    <submittedName>
        <fullName evidence="1">Uncharacterized protein</fullName>
    </submittedName>
</protein>
<sequence length="78" mass="8665">MWASASSDNPGTRGRKVPDSCRTASLSLHINISSLSLLSASTQISSDYALTFHFALWEKLVFFVISRRHRTVDLCLGH</sequence>
<dbReference type="Proteomes" id="UP001488838">
    <property type="component" value="Unassembled WGS sequence"/>
</dbReference>
<comment type="caution">
    <text evidence="1">The sequence shown here is derived from an EMBL/GenBank/DDBJ whole genome shotgun (WGS) entry which is preliminary data.</text>
</comment>
<name>A0AAW0J775_MYOGA</name>
<organism evidence="1 2">
    <name type="scientific">Myodes glareolus</name>
    <name type="common">Bank vole</name>
    <name type="synonym">Clethrionomys glareolus</name>
    <dbReference type="NCBI Taxonomy" id="447135"/>
    <lineage>
        <taxon>Eukaryota</taxon>
        <taxon>Metazoa</taxon>
        <taxon>Chordata</taxon>
        <taxon>Craniata</taxon>
        <taxon>Vertebrata</taxon>
        <taxon>Euteleostomi</taxon>
        <taxon>Mammalia</taxon>
        <taxon>Eutheria</taxon>
        <taxon>Euarchontoglires</taxon>
        <taxon>Glires</taxon>
        <taxon>Rodentia</taxon>
        <taxon>Myomorpha</taxon>
        <taxon>Muroidea</taxon>
        <taxon>Cricetidae</taxon>
        <taxon>Arvicolinae</taxon>
        <taxon>Myodes</taxon>
    </lineage>
</organism>
<evidence type="ECO:0000313" key="1">
    <source>
        <dbReference type="EMBL" id="KAK7822624.1"/>
    </source>
</evidence>
<dbReference type="EMBL" id="JBBHLL010000057">
    <property type="protein sequence ID" value="KAK7822624.1"/>
    <property type="molecule type" value="Genomic_DNA"/>
</dbReference>
<proteinExistence type="predicted"/>